<dbReference type="Proteomes" id="UP000692954">
    <property type="component" value="Unassembled WGS sequence"/>
</dbReference>
<reference evidence="1" key="1">
    <citation type="submission" date="2021-01" db="EMBL/GenBank/DDBJ databases">
        <authorList>
            <consortium name="Genoscope - CEA"/>
            <person name="William W."/>
        </authorList>
    </citation>
    <scope>NUCLEOTIDE SEQUENCE</scope>
</reference>
<keyword evidence="2" id="KW-1185">Reference proteome</keyword>
<dbReference type="AlphaFoldDB" id="A0A8S1LUH8"/>
<accession>A0A8S1LUH8</accession>
<dbReference type="EMBL" id="CAJJDN010000024">
    <property type="protein sequence ID" value="CAD8068426.1"/>
    <property type="molecule type" value="Genomic_DNA"/>
</dbReference>
<evidence type="ECO:0000313" key="2">
    <source>
        <dbReference type="Proteomes" id="UP000692954"/>
    </source>
</evidence>
<sequence length="85" mass="10360">MSIQIANLPEFSYNQIPKRSLDLENFFKEFEMRQFLEECNYSEQELYVECRKMRQFQQKRKLKLNKYINSYLEGPSIINAVQLLL</sequence>
<dbReference type="OrthoDB" id="288274at2759"/>
<evidence type="ECO:0000313" key="1">
    <source>
        <dbReference type="EMBL" id="CAD8068426.1"/>
    </source>
</evidence>
<name>A0A8S1LUH8_9CILI</name>
<proteinExistence type="predicted"/>
<comment type="caution">
    <text evidence="1">The sequence shown here is derived from an EMBL/GenBank/DDBJ whole genome shotgun (WGS) entry which is preliminary data.</text>
</comment>
<organism evidence="1 2">
    <name type="scientific">Paramecium sonneborni</name>
    <dbReference type="NCBI Taxonomy" id="65129"/>
    <lineage>
        <taxon>Eukaryota</taxon>
        <taxon>Sar</taxon>
        <taxon>Alveolata</taxon>
        <taxon>Ciliophora</taxon>
        <taxon>Intramacronucleata</taxon>
        <taxon>Oligohymenophorea</taxon>
        <taxon>Peniculida</taxon>
        <taxon>Parameciidae</taxon>
        <taxon>Paramecium</taxon>
    </lineage>
</organism>
<protein>
    <submittedName>
        <fullName evidence="1">Uncharacterized protein</fullName>
    </submittedName>
</protein>
<gene>
    <name evidence="1" type="ORF">PSON_ATCC_30995.1.T0240146</name>
</gene>